<dbReference type="EMBL" id="JAGHQM010000475">
    <property type="protein sequence ID" value="KAH0559983.1"/>
    <property type="molecule type" value="Genomic_DNA"/>
</dbReference>
<dbReference type="Proteomes" id="UP000750711">
    <property type="component" value="Unassembled WGS sequence"/>
</dbReference>
<name>A0A9P8LCY4_9PEZI</name>
<proteinExistence type="predicted"/>
<gene>
    <name evidence="1" type="ORF">GP486_003499</name>
</gene>
<comment type="caution">
    <text evidence="1">The sequence shown here is derived from an EMBL/GenBank/DDBJ whole genome shotgun (WGS) entry which is preliminary data.</text>
</comment>
<evidence type="ECO:0000313" key="2">
    <source>
        <dbReference type="Proteomes" id="UP000750711"/>
    </source>
</evidence>
<protein>
    <submittedName>
        <fullName evidence="1">Uncharacterized protein</fullName>
    </submittedName>
</protein>
<dbReference type="AlphaFoldDB" id="A0A9P8LCY4"/>
<organism evidence="1 2">
    <name type="scientific">Trichoglossum hirsutum</name>
    <dbReference type="NCBI Taxonomy" id="265104"/>
    <lineage>
        <taxon>Eukaryota</taxon>
        <taxon>Fungi</taxon>
        <taxon>Dikarya</taxon>
        <taxon>Ascomycota</taxon>
        <taxon>Pezizomycotina</taxon>
        <taxon>Geoglossomycetes</taxon>
        <taxon>Geoglossales</taxon>
        <taxon>Geoglossaceae</taxon>
        <taxon>Trichoglossum</taxon>
    </lineage>
</organism>
<reference evidence="1" key="1">
    <citation type="submission" date="2021-03" db="EMBL/GenBank/DDBJ databases">
        <title>Comparative genomics and phylogenomic investigation of the class Geoglossomycetes provide insights into ecological specialization and systematics.</title>
        <authorList>
            <person name="Melie T."/>
            <person name="Pirro S."/>
            <person name="Miller A.N."/>
            <person name="Quandt A."/>
        </authorList>
    </citation>
    <scope>NUCLEOTIDE SEQUENCE</scope>
    <source>
        <strain evidence="1">CAQ_001_2017</strain>
    </source>
</reference>
<evidence type="ECO:0000313" key="1">
    <source>
        <dbReference type="EMBL" id="KAH0559983.1"/>
    </source>
</evidence>
<sequence length="278" mass="32048">MSRRERSKREAAKKLPDQLEDLAFNTHGYALEDGMLGRSKYETILAYAKSTTPYHEAIKKMRRDEIDNIFRTGATYTLRELGPLEPGLYQYLVVGYVPQDLPAEYRKLLGQKQRPVGIKRPDSVIAWEEDKLPLIVVTEVLISNQREYNFGRYWGQTMVFAHHTISNWNKLVAAQSVRASDTVLNIKDEKFRRAHDTTRVVLEPNQSLANEVLCLSLGFKRSKDIWFLKELQNVFSEIDADLNYRPPPRNTGLRKFIEAAEGFNEEDAKAVVKEIGEQ</sequence>
<accession>A0A9P8LCY4</accession>
<keyword evidence="2" id="KW-1185">Reference proteome</keyword>